<keyword evidence="3 8" id="KW-0812">Transmembrane</keyword>
<dbReference type="EMBL" id="JABTTQ020000003">
    <property type="protein sequence ID" value="KAK6159686.1"/>
    <property type="molecule type" value="Genomic_DNA"/>
</dbReference>
<dbReference type="Proteomes" id="UP001318860">
    <property type="component" value="Unassembled WGS sequence"/>
</dbReference>
<dbReference type="PANTHER" id="PTHR11654">
    <property type="entry name" value="OLIGOPEPTIDE TRANSPORTER-RELATED"/>
    <property type="match status" value="1"/>
</dbReference>
<dbReference type="SUPFAM" id="SSF103473">
    <property type="entry name" value="MFS general substrate transporter"/>
    <property type="match status" value="1"/>
</dbReference>
<keyword evidence="4 8" id="KW-1133">Transmembrane helix</keyword>
<comment type="similarity">
    <text evidence="6">Belongs to the major facilitator superfamily. Phosphate:H(+) symporter (TC 2.A.1.9) family.</text>
</comment>
<feature type="transmembrane region" description="Helical" evidence="8">
    <location>
        <begin position="61"/>
        <end position="79"/>
    </location>
</feature>
<keyword evidence="10" id="KW-1185">Reference proteome</keyword>
<comment type="similarity">
    <text evidence="2">Belongs to the major facilitator superfamily. Proton-dependent oligopeptide transporter (POT/PTR) (TC 2.A.17) family.</text>
</comment>
<proteinExistence type="inferred from homology"/>
<feature type="transmembrane region" description="Helical" evidence="8">
    <location>
        <begin position="130"/>
        <end position="150"/>
    </location>
</feature>
<accession>A0ABR0XKL2</accession>
<gene>
    <name evidence="9" type="ORF">DH2020_003067</name>
</gene>
<evidence type="ECO:0000313" key="9">
    <source>
        <dbReference type="EMBL" id="KAK6159686.1"/>
    </source>
</evidence>
<evidence type="ECO:0000256" key="4">
    <source>
        <dbReference type="ARBA" id="ARBA00022989"/>
    </source>
</evidence>
<comment type="subcellular location">
    <subcellularLocation>
        <location evidence="1">Membrane</location>
        <topology evidence="1">Multi-pass membrane protein</topology>
    </subcellularLocation>
</comment>
<evidence type="ECO:0000256" key="6">
    <source>
        <dbReference type="ARBA" id="ARBA00044504"/>
    </source>
</evidence>
<evidence type="ECO:0000256" key="3">
    <source>
        <dbReference type="ARBA" id="ARBA00022692"/>
    </source>
</evidence>
<feature type="transmembrane region" description="Helical" evidence="8">
    <location>
        <begin position="373"/>
        <end position="394"/>
    </location>
</feature>
<dbReference type="InterPro" id="IPR036259">
    <property type="entry name" value="MFS_trans_sf"/>
</dbReference>
<protein>
    <submittedName>
        <fullName evidence="9">Uncharacterized protein</fullName>
    </submittedName>
</protein>
<dbReference type="Gene3D" id="1.20.1250.20">
    <property type="entry name" value="MFS general substrate transporter like domains"/>
    <property type="match status" value="1"/>
</dbReference>
<evidence type="ECO:0000256" key="1">
    <source>
        <dbReference type="ARBA" id="ARBA00004141"/>
    </source>
</evidence>
<name>A0ABR0XKL2_REHGL</name>
<evidence type="ECO:0000256" key="5">
    <source>
        <dbReference type="ARBA" id="ARBA00023136"/>
    </source>
</evidence>
<evidence type="ECO:0000313" key="10">
    <source>
        <dbReference type="Proteomes" id="UP001318860"/>
    </source>
</evidence>
<dbReference type="Pfam" id="PF00854">
    <property type="entry name" value="PTR2"/>
    <property type="match status" value="1"/>
</dbReference>
<sequence>MEGSKMISEESNTVDWRGRPSNPLKHGIQGFEIMAIAAVGNNLITYVINEMHFSLSKSANTVTNFIGTVFILALLGGYLSDSYLGCFWTMLIFAFVELSGFILLSVQAHLPQLKPPPCNMLTDHCEEAKGFKALIFFVALYLVALGSGCVKPNMIAHGADQFNQDDPKQSKKLSRYFNAAYFAFSMGELVALTVLVYVQTHSGMDVGFGVSAAAMAMGLISLIGGTFLYRNKPPQGSILTPIVQVFVAAALKRKQNCPSDPRMLNGFHSNTDNSISDTSADLQLTHRFRFLNKACIKTPPQNGNTKTESPWKLCTVHQVGQVKILISIVPIFACTIIFNTILAQLQTFSVQQGSSMNTHLTNSFQIPPASLQAIPYIMLALIVPLYDTFFVPFARRITGHDSGLAPLHRIGAGLFLATFSMRATPRAMEKKRRRPWSNRATLDFLDRAAVFDFRVSEMFTAVGLIEFFYKQSLKGMQSF</sequence>
<comment type="caution">
    <text evidence="9">The sequence shown here is derived from an EMBL/GenBank/DDBJ whole genome shotgun (WGS) entry which is preliminary data.</text>
</comment>
<dbReference type="InterPro" id="IPR000109">
    <property type="entry name" value="POT_fam"/>
</dbReference>
<feature type="region of interest" description="Disordered" evidence="7">
    <location>
        <begin position="1"/>
        <end position="20"/>
    </location>
</feature>
<evidence type="ECO:0000256" key="7">
    <source>
        <dbReference type="SAM" id="MobiDB-lite"/>
    </source>
</evidence>
<organism evidence="9 10">
    <name type="scientific">Rehmannia glutinosa</name>
    <name type="common">Chinese foxglove</name>
    <dbReference type="NCBI Taxonomy" id="99300"/>
    <lineage>
        <taxon>Eukaryota</taxon>
        <taxon>Viridiplantae</taxon>
        <taxon>Streptophyta</taxon>
        <taxon>Embryophyta</taxon>
        <taxon>Tracheophyta</taxon>
        <taxon>Spermatophyta</taxon>
        <taxon>Magnoliopsida</taxon>
        <taxon>eudicotyledons</taxon>
        <taxon>Gunneridae</taxon>
        <taxon>Pentapetalae</taxon>
        <taxon>asterids</taxon>
        <taxon>lamiids</taxon>
        <taxon>Lamiales</taxon>
        <taxon>Orobanchaceae</taxon>
        <taxon>Rehmannieae</taxon>
        <taxon>Rehmannia</taxon>
    </lineage>
</organism>
<reference evidence="9 10" key="1">
    <citation type="journal article" date="2021" name="Comput. Struct. Biotechnol. J.">
        <title>De novo genome assembly of the potent medicinal plant Rehmannia glutinosa using nanopore technology.</title>
        <authorList>
            <person name="Ma L."/>
            <person name="Dong C."/>
            <person name="Song C."/>
            <person name="Wang X."/>
            <person name="Zheng X."/>
            <person name="Niu Y."/>
            <person name="Chen S."/>
            <person name="Feng W."/>
        </authorList>
    </citation>
    <scope>NUCLEOTIDE SEQUENCE [LARGE SCALE GENOMIC DNA]</scope>
    <source>
        <strain evidence="9">DH-2019</strain>
    </source>
</reference>
<feature type="transmembrane region" description="Helical" evidence="8">
    <location>
        <begin position="179"/>
        <end position="200"/>
    </location>
</feature>
<feature type="transmembrane region" description="Helical" evidence="8">
    <location>
        <begin position="206"/>
        <end position="229"/>
    </location>
</feature>
<evidence type="ECO:0000256" key="8">
    <source>
        <dbReference type="SAM" id="Phobius"/>
    </source>
</evidence>
<evidence type="ECO:0000256" key="2">
    <source>
        <dbReference type="ARBA" id="ARBA00005982"/>
    </source>
</evidence>
<keyword evidence="5 8" id="KW-0472">Membrane</keyword>
<feature type="transmembrane region" description="Helical" evidence="8">
    <location>
        <begin position="86"/>
        <end position="110"/>
    </location>
</feature>